<reference evidence="1" key="1">
    <citation type="submission" date="2021-02" db="EMBL/GenBank/DDBJ databases">
        <authorList>
            <person name="Nowell W R."/>
        </authorList>
    </citation>
    <scope>NUCLEOTIDE SEQUENCE</scope>
</reference>
<organism evidence="1 2">
    <name type="scientific">Rotaria magnacalcarata</name>
    <dbReference type="NCBI Taxonomy" id="392030"/>
    <lineage>
        <taxon>Eukaryota</taxon>
        <taxon>Metazoa</taxon>
        <taxon>Spiralia</taxon>
        <taxon>Gnathifera</taxon>
        <taxon>Rotifera</taxon>
        <taxon>Eurotatoria</taxon>
        <taxon>Bdelloidea</taxon>
        <taxon>Philodinida</taxon>
        <taxon>Philodinidae</taxon>
        <taxon>Rotaria</taxon>
    </lineage>
</organism>
<name>A0A816WPH5_9BILA</name>
<evidence type="ECO:0000313" key="2">
    <source>
        <dbReference type="Proteomes" id="UP000663856"/>
    </source>
</evidence>
<feature type="non-terminal residue" evidence="1">
    <location>
        <position position="1"/>
    </location>
</feature>
<gene>
    <name evidence="1" type="ORF">WKI299_LOCUS27322</name>
</gene>
<protein>
    <recommendedName>
        <fullName evidence="3">Integrase zinc-binding domain-containing protein</fullName>
    </recommendedName>
</protein>
<dbReference type="EMBL" id="CAJNRF010011926">
    <property type="protein sequence ID" value="CAF2135898.1"/>
    <property type="molecule type" value="Genomic_DNA"/>
</dbReference>
<dbReference type="Proteomes" id="UP000663856">
    <property type="component" value="Unassembled WGS sequence"/>
</dbReference>
<comment type="caution">
    <text evidence="1">The sequence shown here is derived from an EMBL/GenBank/DDBJ whole genome shotgun (WGS) entry which is preliminary data.</text>
</comment>
<proteinExistence type="predicted"/>
<accession>A0A816WPH5</accession>
<evidence type="ECO:0000313" key="1">
    <source>
        <dbReference type="EMBL" id="CAF2135898.1"/>
    </source>
</evidence>
<dbReference type="AlphaFoldDB" id="A0A816WPH5"/>
<evidence type="ECO:0008006" key="3">
    <source>
        <dbReference type="Google" id="ProtNLM"/>
    </source>
</evidence>
<sequence length="394" mass="46412">MLNFLIYDVSTQPRLIGVPTYDIGNENKLDAKTEYEQYIKNKNILEFDKILDIDNLLTKNESTAYDELVTDITDPSFYFILAQSDFQPTPHDDCQARQQNIKLIRQDIKRMIDKYDNKTFEEVFYMPDTVDKLDKNKVYDQETSSEFREVHPNSYRNWYSRCCQHEYQTECYIPLVCGKTRFCGNLDSGSTCSVLMRLKHPRFYSHRHSPPVENKFVLPVNTEPYIKSISPEADKEFDAIFNKIIQDVDDRPEFTLEHFINDLDLEHLQSSNKELRNLKKIMRCPDFKLPNYLSHYNHIKNKLSIINNIIYFTKEPYPPVPLLPTNCIISMALRIHDKYSHCGRDKLVDWIRTIAYHVKLSELLNKICTACPICLLKKVHPLRHTPPTIKIQTT</sequence>